<accession>A0A4S8NYH7</accession>
<evidence type="ECO:0000256" key="1">
    <source>
        <dbReference type="ARBA" id="ARBA00009477"/>
    </source>
</evidence>
<dbReference type="RefSeq" id="WP_136599423.1">
    <property type="nucleotide sequence ID" value="NZ_STGV01000005.1"/>
</dbReference>
<dbReference type="OrthoDB" id="7422354at2"/>
<evidence type="ECO:0000313" key="6">
    <source>
        <dbReference type="EMBL" id="THV21372.1"/>
    </source>
</evidence>
<protein>
    <submittedName>
        <fullName evidence="6">Efflux RND transporter periplasmic adaptor subunit</fullName>
    </submittedName>
</protein>
<dbReference type="GO" id="GO:1990281">
    <property type="term" value="C:efflux pump complex"/>
    <property type="evidence" value="ECO:0007669"/>
    <property type="project" value="TreeGrafter"/>
</dbReference>
<feature type="chain" id="PRO_5020561121" evidence="3">
    <location>
        <begin position="26"/>
        <end position="396"/>
    </location>
</feature>
<dbReference type="SUPFAM" id="SSF111369">
    <property type="entry name" value="HlyD-like secretion proteins"/>
    <property type="match status" value="1"/>
</dbReference>
<gene>
    <name evidence="6" type="ORF">FAA97_15240</name>
</gene>
<keyword evidence="7" id="KW-1185">Reference proteome</keyword>
<dbReference type="GO" id="GO:0015562">
    <property type="term" value="F:efflux transmembrane transporter activity"/>
    <property type="evidence" value="ECO:0007669"/>
    <property type="project" value="TreeGrafter"/>
</dbReference>
<evidence type="ECO:0000259" key="5">
    <source>
        <dbReference type="Pfam" id="PF25989"/>
    </source>
</evidence>
<evidence type="ECO:0000259" key="4">
    <source>
        <dbReference type="Pfam" id="PF25954"/>
    </source>
</evidence>
<dbReference type="Proteomes" id="UP000308828">
    <property type="component" value="Unassembled WGS sequence"/>
</dbReference>
<feature type="domain" description="CusB-like beta-barrel" evidence="4">
    <location>
        <begin position="243"/>
        <end position="313"/>
    </location>
</feature>
<reference evidence="6 7" key="1">
    <citation type="submission" date="2019-04" db="EMBL/GenBank/DDBJ databases">
        <title>Genome sequence of strain shin9-1.</title>
        <authorList>
            <person name="Gao J."/>
            <person name="Sun J."/>
        </authorList>
    </citation>
    <scope>NUCLEOTIDE SEQUENCE [LARGE SCALE GENOMIC DNA]</scope>
    <source>
        <strain evidence="7">shin9-1</strain>
    </source>
</reference>
<organism evidence="6 7">
    <name type="scientific">Peteryoungia ipomoeae</name>
    <dbReference type="NCBI Taxonomy" id="1210932"/>
    <lineage>
        <taxon>Bacteria</taxon>
        <taxon>Pseudomonadati</taxon>
        <taxon>Pseudomonadota</taxon>
        <taxon>Alphaproteobacteria</taxon>
        <taxon>Hyphomicrobiales</taxon>
        <taxon>Rhizobiaceae</taxon>
        <taxon>Peteryoungia</taxon>
    </lineage>
</organism>
<dbReference type="PANTHER" id="PTHR30469">
    <property type="entry name" value="MULTIDRUG RESISTANCE PROTEIN MDTA"/>
    <property type="match status" value="1"/>
</dbReference>
<dbReference type="Gene3D" id="2.40.30.170">
    <property type="match status" value="1"/>
</dbReference>
<dbReference type="NCBIfam" id="TIGR01730">
    <property type="entry name" value="RND_mfp"/>
    <property type="match status" value="1"/>
</dbReference>
<evidence type="ECO:0000256" key="2">
    <source>
        <dbReference type="SAM" id="Coils"/>
    </source>
</evidence>
<keyword evidence="2" id="KW-0175">Coiled coil</keyword>
<keyword evidence="3" id="KW-0732">Signal</keyword>
<comment type="similarity">
    <text evidence="1">Belongs to the membrane fusion protein (MFP) (TC 8.A.1) family.</text>
</comment>
<dbReference type="PANTHER" id="PTHR30469:SF15">
    <property type="entry name" value="HLYD FAMILY OF SECRETION PROTEINS"/>
    <property type="match status" value="1"/>
</dbReference>
<feature type="domain" description="YknX-like C-terminal permuted SH3-like" evidence="5">
    <location>
        <begin position="319"/>
        <end position="386"/>
    </location>
</feature>
<dbReference type="Pfam" id="PF25989">
    <property type="entry name" value="YknX_C"/>
    <property type="match status" value="1"/>
</dbReference>
<dbReference type="InterPro" id="IPR058637">
    <property type="entry name" value="YknX-like_C"/>
</dbReference>
<evidence type="ECO:0000313" key="7">
    <source>
        <dbReference type="Proteomes" id="UP000308828"/>
    </source>
</evidence>
<dbReference type="EMBL" id="STGV01000005">
    <property type="protein sequence ID" value="THV21372.1"/>
    <property type="molecule type" value="Genomic_DNA"/>
</dbReference>
<dbReference type="InterPro" id="IPR006143">
    <property type="entry name" value="RND_pump_MFP"/>
</dbReference>
<name>A0A4S8NYH7_9HYPH</name>
<feature type="coiled-coil region" evidence="2">
    <location>
        <begin position="107"/>
        <end position="141"/>
    </location>
</feature>
<dbReference type="Gene3D" id="2.40.50.100">
    <property type="match status" value="1"/>
</dbReference>
<dbReference type="Gene3D" id="1.10.287.470">
    <property type="entry name" value="Helix hairpin bin"/>
    <property type="match status" value="1"/>
</dbReference>
<proteinExistence type="inferred from homology"/>
<dbReference type="Pfam" id="PF25954">
    <property type="entry name" value="Beta-barrel_RND_2"/>
    <property type="match status" value="1"/>
</dbReference>
<sequence length="396" mass="41035">MPASHRRQTALLAMAIALMAGTAIGQDQAPAMASEQKLPSIVVTPAKTRMIVDRVVATGTIKAVEEVYVQPLVEGLQVKSLEADVGDIIEAGAVMARLNDDTLLLQRSQLVANLAKAEAAVAQSRAQLTEAEASQNEALRQFERTSRLAQSGTATTAQRDQAETALASAKARQVTATQAIAVAEADMKVVESQIADVDLRLARTEIKSPVSGTVAARNARIGAIASGAGTPLFTIVRDGEIELVAEVPEDVVLRLKPGQPATIAAAGKSEPLKGTVRLVSPVVDATTRLGSVHIAIDDDAAARPGMFGNASVTISEVEAIALPLSAVTSDGSQSTVNLVENDVVKSVPVETGTQDGAYVQVTDGLNEGALVIAKAGVFVRDGEKINPVEDTGSVSN</sequence>
<dbReference type="InterPro" id="IPR058792">
    <property type="entry name" value="Beta-barrel_RND_2"/>
</dbReference>
<comment type="caution">
    <text evidence="6">The sequence shown here is derived from an EMBL/GenBank/DDBJ whole genome shotgun (WGS) entry which is preliminary data.</text>
</comment>
<dbReference type="Gene3D" id="2.40.420.20">
    <property type="match status" value="1"/>
</dbReference>
<feature type="signal peptide" evidence="3">
    <location>
        <begin position="1"/>
        <end position="25"/>
    </location>
</feature>
<dbReference type="AlphaFoldDB" id="A0A4S8NYH7"/>
<evidence type="ECO:0000256" key="3">
    <source>
        <dbReference type="SAM" id="SignalP"/>
    </source>
</evidence>